<sequence>MRLRKEFSLLCIVLAIVVSGIVMTNTKDLEDIDNITDTSPAFPQVSAANNTNNDPLSNISLLDDSNSGLINQMFYQKLKEYNDAGYFSTIYESSIQATYYALYILDALGNLDQVNSSEVITYLLKHYDPTTNLFMDKLAYRYLDTDFSQTYYPLSSVLQVNSYAVFSLSILNRLDLIDIPKMINFIWSCYNPVSSGFIGQAYDSDLEEGLKLATMDNTYFAVTTLDLLMNNWIDYTSQKDAIIQFISDLQISGVSSWDLGGFFNDDDFLTETVFPLFEPNLFSSYWGIKTLEVFNMESSIQVADFHTFLTGLYNEEDDYFRISESDYGMNYTNIVATALGLELSDITGFQGISQSEVITFILANRNSFGNWDQSTTVTHHELIDIFQIIRSLKNAGILTQLTLLEKKEIADSINNYHHYNGYSSLSKDYISMNLIYTITSSFELFDRISELDIYDIYLKIKNSYSDSYETGSFNGYLTDAIGFQGLRSHPIEYYTSGKRNYEYINQFPQLRSHQSTYYALASLKKLFKLDEFGDAYHLFELFNDIVNTQFLDDSYSDNYGAFTPLWPYEESQAGYLNKKISFEYSYFAIRCLEILGEQLGLGNVSNYGFNANALYTYIDKNI</sequence>
<dbReference type="Gene3D" id="1.50.10.20">
    <property type="match status" value="2"/>
</dbReference>
<reference evidence="11" key="1">
    <citation type="journal article" date="2015" name="Nature">
        <title>Complex archaea that bridge the gap between prokaryotes and eukaryotes.</title>
        <authorList>
            <person name="Spang A."/>
            <person name="Saw J.H."/>
            <person name="Jorgensen S.L."/>
            <person name="Zaremba-Niedzwiedzka K."/>
            <person name="Martijn J."/>
            <person name="Lind A.E."/>
            <person name="van Eijk R."/>
            <person name="Schleper C."/>
            <person name="Guy L."/>
            <person name="Ettema T.J."/>
        </authorList>
    </citation>
    <scope>NUCLEOTIDE SEQUENCE</scope>
</reference>
<keyword evidence="3" id="KW-0637">Prenyltransferase</keyword>
<dbReference type="PANTHER" id="PTHR11774">
    <property type="entry name" value="GERANYLGERANYL TRANSFERASE TYPE BETA SUBUNIT"/>
    <property type="match status" value="1"/>
</dbReference>
<dbReference type="InterPro" id="IPR008930">
    <property type="entry name" value="Terpenoid_cyclase/PrenylTrfase"/>
</dbReference>
<dbReference type="AlphaFoldDB" id="A0A0F9L4E1"/>
<evidence type="ECO:0000256" key="9">
    <source>
        <dbReference type="ARBA" id="ARBA00032766"/>
    </source>
</evidence>
<dbReference type="GO" id="GO:0046872">
    <property type="term" value="F:metal ion binding"/>
    <property type="evidence" value="ECO:0007669"/>
    <property type="project" value="UniProtKB-KW"/>
</dbReference>
<dbReference type="Pfam" id="PF00432">
    <property type="entry name" value="Prenyltrans"/>
    <property type="match status" value="2"/>
</dbReference>
<dbReference type="GO" id="GO:0008318">
    <property type="term" value="F:protein prenyltransferase activity"/>
    <property type="evidence" value="ECO:0007669"/>
    <property type="project" value="InterPro"/>
</dbReference>
<gene>
    <name evidence="11" type="ORF">LCGC14_1623610</name>
</gene>
<dbReference type="SUPFAM" id="SSF48239">
    <property type="entry name" value="Terpenoid cyclases/Protein prenyltransferases"/>
    <property type="match status" value="1"/>
</dbReference>
<feature type="domain" description="Prenyltransferase alpha-alpha toroid" evidence="10">
    <location>
        <begin position="214"/>
        <end position="366"/>
    </location>
</feature>
<evidence type="ECO:0000256" key="3">
    <source>
        <dbReference type="ARBA" id="ARBA00022602"/>
    </source>
</evidence>
<keyword evidence="6" id="KW-0677">Repeat</keyword>
<evidence type="ECO:0000256" key="8">
    <source>
        <dbReference type="ARBA" id="ARBA00030816"/>
    </source>
</evidence>
<evidence type="ECO:0000256" key="6">
    <source>
        <dbReference type="ARBA" id="ARBA00022737"/>
    </source>
</evidence>
<name>A0A0F9L4E1_9ZZZZ</name>
<accession>A0A0F9L4E1</accession>
<evidence type="ECO:0000259" key="10">
    <source>
        <dbReference type="Pfam" id="PF00432"/>
    </source>
</evidence>
<protein>
    <recommendedName>
        <fullName evidence="8">Geranylgeranyl transferase type II subunit beta</fullName>
    </recommendedName>
    <alternativeName>
        <fullName evidence="9">Type II protein geranyl-geranyltransferase subunit beta</fullName>
    </alternativeName>
</protein>
<dbReference type="PANTHER" id="PTHR11774:SF11">
    <property type="entry name" value="GERANYLGERANYL TRANSFERASE TYPE-2 SUBUNIT BETA"/>
    <property type="match status" value="1"/>
</dbReference>
<dbReference type="EMBL" id="LAZR01013300">
    <property type="protein sequence ID" value="KKM22600.1"/>
    <property type="molecule type" value="Genomic_DNA"/>
</dbReference>
<comment type="cofactor">
    <cofactor evidence="1">
        <name>Zn(2+)</name>
        <dbReference type="ChEBI" id="CHEBI:29105"/>
    </cofactor>
</comment>
<evidence type="ECO:0000256" key="5">
    <source>
        <dbReference type="ARBA" id="ARBA00022723"/>
    </source>
</evidence>
<evidence type="ECO:0000256" key="7">
    <source>
        <dbReference type="ARBA" id="ARBA00022833"/>
    </source>
</evidence>
<proteinExistence type="inferred from homology"/>
<keyword evidence="7" id="KW-0862">Zinc</keyword>
<dbReference type="InterPro" id="IPR001330">
    <property type="entry name" value="Prenyltrans"/>
</dbReference>
<evidence type="ECO:0000256" key="1">
    <source>
        <dbReference type="ARBA" id="ARBA00001947"/>
    </source>
</evidence>
<evidence type="ECO:0000313" key="11">
    <source>
        <dbReference type="EMBL" id="KKM22600.1"/>
    </source>
</evidence>
<comment type="caution">
    <text evidence="11">The sequence shown here is derived from an EMBL/GenBank/DDBJ whole genome shotgun (WGS) entry which is preliminary data.</text>
</comment>
<evidence type="ECO:0000256" key="2">
    <source>
        <dbReference type="ARBA" id="ARBA00010497"/>
    </source>
</evidence>
<keyword evidence="4" id="KW-0808">Transferase</keyword>
<evidence type="ECO:0000256" key="4">
    <source>
        <dbReference type="ARBA" id="ARBA00022679"/>
    </source>
</evidence>
<feature type="non-terminal residue" evidence="11">
    <location>
        <position position="622"/>
    </location>
</feature>
<feature type="domain" description="Prenyltransferase alpha-alpha toroid" evidence="10">
    <location>
        <begin position="82"/>
        <end position="193"/>
    </location>
</feature>
<organism evidence="11">
    <name type="scientific">marine sediment metagenome</name>
    <dbReference type="NCBI Taxonomy" id="412755"/>
    <lineage>
        <taxon>unclassified sequences</taxon>
        <taxon>metagenomes</taxon>
        <taxon>ecological metagenomes</taxon>
    </lineage>
</organism>
<keyword evidence="5" id="KW-0479">Metal-binding</keyword>
<comment type="similarity">
    <text evidence="2">Belongs to the protein prenyltransferase subunit beta family.</text>
</comment>
<dbReference type="InterPro" id="IPR045089">
    <property type="entry name" value="PGGT1B-like"/>
</dbReference>